<reference evidence="2" key="1">
    <citation type="submission" date="2021-07" db="EMBL/GenBank/DDBJ databases">
        <authorList>
            <person name="Durling M."/>
        </authorList>
    </citation>
    <scope>NUCLEOTIDE SEQUENCE</scope>
</reference>
<dbReference type="AlphaFoldDB" id="A0A9N9L535"/>
<proteinExistence type="predicted"/>
<dbReference type="OrthoDB" id="9977941at2759"/>
<feature type="chain" id="PRO_5040384389" evidence="1">
    <location>
        <begin position="21"/>
        <end position="346"/>
    </location>
</feature>
<name>A0A9N9L535_9HELO</name>
<dbReference type="PANTHER" id="PTHR42060:SF1">
    <property type="entry name" value="NHL REPEAT-CONTAINING PROTEIN"/>
    <property type="match status" value="1"/>
</dbReference>
<gene>
    <name evidence="2" type="ORF">HYFRA_00000012</name>
</gene>
<dbReference type="SUPFAM" id="SSF63829">
    <property type="entry name" value="Calcium-dependent phosphotriesterase"/>
    <property type="match status" value="1"/>
</dbReference>
<feature type="signal peptide" evidence="1">
    <location>
        <begin position="1"/>
        <end position="20"/>
    </location>
</feature>
<dbReference type="Gene3D" id="2.120.10.30">
    <property type="entry name" value="TolB, C-terminal domain"/>
    <property type="match status" value="1"/>
</dbReference>
<comment type="caution">
    <text evidence="2">The sequence shown here is derived from an EMBL/GenBank/DDBJ whole genome shotgun (WGS) entry which is preliminary data.</text>
</comment>
<dbReference type="Proteomes" id="UP000696280">
    <property type="component" value="Unassembled WGS sequence"/>
</dbReference>
<evidence type="ECO:0000313" key="2">
    <source>
        <dbReference type="EMBL" id="CAG8957677.1"/>
    </source>
</evidence>
<accession>A0A9N9L535</accession>
<dbReference type="EMBL" id="CAJVRL010000081">
    <property type="protein sequence ID" value="CAG8957677.1"/>
    <property type="molecule type" value="Genomic_DNA"/>
</dbReference>
<keyword evidence="1" id="KW-0732">Signal</keyword>
<keyword evidence="3" id="KW-1185">Reference proteome</keyword>
<sequence length="346" mass="36530">MTFLSTLLLSCSLFTAFSHSASVNVREVAKVDAGMSLENLAVRSNGMILLTGLNSSILYQFDPTSEAAPIPIAQIPQVNSLMGIVEISPDLFAIAAGNYSRDTSAIPQSFSMWAINLEGCGCNETNTQPALSKIADMPDASFLNGLAIIPPSPEAGLTNATILATDTLSGQIFHVDPTTGAQESVLKSVVTGEPKLGAVSVGVNGIEFRLQTDTLYLMNTITGVYSSIDLVIEYPDDRPLPEINPIGEFKIIAQSIRGDDFALEQDGTAIVAANQMNTIFEVHLDGTISTLLGGINSTETVGSTSIAFGRTPADRESIYITLSGFPTDPLATVSEGGRLLHVTRGN</sequence>
<evidence type="ECO:0000256" key="1">
    <source>
        <dbReference type="SAM" id="SignalP"/>
    </source>
</evidence>
<dbReference type="InterPro" id="IPR011042">
    <property type="entry name" value="6-blade_b-propeller_TolB-like"/>
</dbReference>
<evidence type="ECO:0000313" key="3">
    <source>
        <dbReference type="Proteomes" id="UP000696280"/>
    </source>
</evidence>
<dbReference type="PANTHER" id="PTHR42060">
    <property type="entry name" value="NHL REPEAT-CONTAINING PROTEIN-RELATED"/>
    <property type="match status" value="1"/>
</dbReference>
<dbReference type="InterPro" id="IPR052998">
    <property type="entry name" value="Hetero-Diels-Alderase-like"/>
</dbReference>
<protein>
    <submittedName>
        <fullName evidence="2">Uncharacterized protein</fullName>
    </submittedName>
</protein>
<organism evidence="2 3">
    <name type="scientific">Hymenoscyphus fraxineus</name>
    <dbReference type="NCBI Taxonomy" id="746836"/>
    <lineage>
        <taxon>Eukaryota</taxon>
        <taxon>Fungi</taxon>
        <taxon>Dikarya</taxon>
        <taxon>Ascomycota</taxon>
        <taxon>Pezizomycotina</taxon>
        <taxon>Leotiomycetes</taxon>
        <taxon>Helotiales</taxon>
        <taxon>Helotiaceae</taxon>
        <taxon>Hymenoscyphus</taxon>
    </lineage>
</organism>